<proteinExistence type="predicted"/>
<evidence type="ECO:0000313" key="2">
    <source>
        <dbReference type="Proteomes" id="UP000075920"/>
    </source>
</evidence>
<protein>
    <submittedName>
        <fullName evidence="1">Uncharacterized protein</fullName>
    </submittedName>
</protein>
<dbReference type="EnsemblMetazoa" id="AMIN014515-RA">
    <property type="protein sequence ID" value="AMIN014515-PA"/>
    <property type="gene ID" value="AMIN014515"/>
</dbReference>
<evidence type="ECO:0000313" key="1">
    <source>
        <dbReference type="EnsemblMetazoa" id="AMIN014515-PA"/>
    </source>
</evidence>
<dbReference type="AlphaFoldDB" id="A0A182WPA8"/>
<organism evidence="1 2">
    <name type="scientific">Anopheles minimus</name>
    <dbReference type="NCBI Taxonomy" id="112268"/>
    <lineage>
        <taxon>Eukaryota</taxon>
        <taxon>Metazoa</taxon>
        <taxon>Ecdysozoa</taxon>
        <taxon>Arthropoda</taxon>
        <taxon>Hexapoda</taxon>
        <taxon>Insecta</taxon>
        <taxon>Pterygota</taxon>
        <taxon>Neoptera</taxon>
        <taxon>Endopterygota</taxon>
        <taxon>Diptera</taxon>
        <taxon>Nematocera</taxon>
        <taxon>Culicoidea</taxon>
        <taxon>Culicidae</taxon>
        <taxon>Anophelinae</taxon>
        <taxon>Anopheles</taxon>
    </lineage>
</organism>
<reference evidence="1" key="2">
    <citation type="submission" date="2020-05" db="UniProtKB">
        <authorList>
            <consortium name="EnsemblMetazoa"/>
        </authorList>
    </citation>
    <scope>IDENTIFICATION</scope>
    <source>
        <strain evidence="1">MINIMUS1</strain>
    </source>
</reference>
<dbReference type="VEuPathDB" id="VectorBase:AMIN014515"/>
<accession>A0A182WPA8</accession>
<keyword evidence="2" id="KW-1185">Reference proteome</keyword>
<dbReference type="Proteomes" id="UP000075920">
    <property type="component" value="Unassembled WGS sequence"/>
</dbReference>
<name>A0A182WPA8_9DIPT</name>
<reference evidence="2" key="1">
    <citation type="submission" date="2013-03" db="EMBL/GenBank/DDBJ databases">
        <title>The Genome Sequence of Anopheles minimus MINIMUS1.</title>
        <authorList>
            <consortium name="The Broad Institute Genomics Platform"/>
            <person name="Neafsey D.E."/>
            <person name="Walton C."/>
            <person name="Walker B."/>
            <person name="Young S.K."/>
            <person name="Zeng Q."/>
            <person name="Gargeya S."/>
            <person name="Fitzgerald M."/>
            <person name="Haas B."/>
            <person name="Abouelleil A."/>
            <person name="Allen A.W."/>
            <person name="Alvarado L."/>
            <person name="Arachchi H.M."/>
            <person name="Berlin A.M."/>
            <person name="Chapman S.B."/>
            <person name="Gainer-Dewar J."/>
            <person name="Goldberg J."/>
            <person name="Griggs A."/>
            <person name="Gujja S."/>
            <person name="Hansen M."/>
            <person name="Howarth C."/>
            <person name="Imamovic A."/>
            <person name="Ireland A."/>
            <person name="Larimer J."/>
            <person name="McCowan C."/>
            <person name="Murphy C."/>
            <person name="Pearson M."/>
            <person name="Poon T.W."/>
            <person name="Priest M."/>
            <person name="Roberts A."/>
            <person name="Saif S."/>
            <person name="Shea T."/>
            <person name="Sisk P."/>
            <person name="Sykes S."/>
            <person name="Wortman J."/>
            <person name="Nusbaum C."/>
            <person name="Birren B."/>
        </authorList>
    </citation>
    <scope>NUCLEOTIDE SEQUENCE [LARGE SCALE GENOMIC DNA]</scope>
    <source>
        <strain evidence="2">MINIMUS1</strain>
    </source>
</reference>
<sequence length="70" mass="8087">MDISGNILIIALDTCYISSFKVVYCFCSVPRFVPRFVFRYSVEFLTHLPVLSLGQTAQRKQLRQVVRLVC</sequence>